<dbReference type="Proteomes" id="UP000683360">
    <property type="component" value="Unassembled WGS sequence"/>
</dbReference>
<feature type="domain" description="IRG-type G" evidence="2">
    <location>
        <begin position="93"/>
        <end position="197"/>
    </location>
</feature>
<comment type="similarity">
    <text evidence="1">Belongs to the TRAFAC class dynamin-like GTPase superfamily. IRG family.</text>
</comment>
<dbReference type="Pfam" id="PF05049">
    <property type="entry name" value="IIGP"/>
    <property type="match status" value="1"/>
</dbReference>
<accession>A0A8S3PYY1</accession>
<evidence type="ECO:0000256" key="1">
    <source>
        <dbReference type="ARBA" id="ARBA00005429"/>
    </source>
</evidence>
<dbReference type="GO" id="GO:0016020">
    <property type="term" value="C:membrane"/>
    <property type="evidence" value="ECO:0007669"/>
    <property type="project" value="InterPro"/>
</dbReference>
<comment type="caution">
    <text evidence="3">The sequence shown here is derived from an EMBL/GenBank/DDBJ whole genome shotgun (WGS) entry which is preliminary data.</text>
</comment>
<name>A0A8S3PYY1_MYTED</name>
<dbReference type="SUPFAM" id="SSF52540">
    <property type="entry name" value="P-loop containing nucleoside triphosphate hydrolases"/>
    <property type="match status" value="1"/>
</dbReference>
<dbReference type="PROSITE" id="PS51716">
    <property type="entry name" value="G_IRG"/>
    <property type="match status" value="1"/>
</dbReference>
<evidence type="ECO:0000313" key="3">
    <source>
        <dbReference type="EMBL" id="CAG2189405.1"/>
    </source>
</evidence>
<dbReference type="Gene3D" id="3.40.50.300">
    <property type="entry name" value="P-loop containing nucleotide triphosphate hydrolases"/>
    <property type="match status" value="1"/>
</dbReference>
<dbReference type="AlphaFoldDB" id="A0A8S3PYY1"/>
<sequence length="197" mass="22851">MNSSEVIRCQYCNSNIYQCQRYCDKCGRSNSEDDLTSSTSLYREEKVNQEEKWEPTNKAYDAELNDIYAKLKKEGKMETSTYIGKKLAEAKTMNLKFAVIGRSAVGKSSFINMMLDLQPDNTYYGETGARDTTKNAYAYKHPQNENITFFDMPGFGTMEMTIEKFLSMFGSDLNTFDYFFIFIDTVIMERDVWLVEK</sequence>
<dbReference type="GO" id="GO:0005525">
    <property type="term" value="F:GTP binding"/>
    <property type="evidence" value="ECO:0007669"/>
    <property type="project" value="InterPro"/>
</dbReference>
<dbReference type="PANTHER" id="PTHR14143:SF1">
    <property type="entry name" value="IRG-TYPE G DOMAIN-CONTAINING PROTEIN"/>
    <property type="match status" value="1"/>
</dbReference>
<reference evidence="3" key="1">
    <citation type="submission" date="2021-03" db="EMBL/GenBank/DDBJ databases">
        <authorList>
            <person name="Bekaert M."/>
        </authorList>
    </citation>
    <scope>NUCLEOTIDE SEQUENCE</scope>
</reference>
<dbReference type="PANTHER" id="PTHR14143">
    <property type="entry name" value="INTERFERON-INDUCIBLE GTPASE FAMILY MEMBER"/>
    <property type="match status" value="1"/>
</dbReference>
<keyword evidence="4" id="KW-1185">Reference proteome</keyword>
<dbReference type="InterPro" id="IPR007743">
    <property type="entry name" value="Immunity-related_GTPase-like"/>
</dbReference>
<dbReference type="InterPro" id="IPR027417">
    <property type="entry name" value="P-loop_NTPase"/>
</dbReference>
<dbReference type="EMBL" id="CAJPWZ010000293">
    <property type="protein sequence ID" value="CAG2189405.1"/>
    <property type="molecule type" value="Genomic_DNA"/>
</dbReference>
<evidence type="ECO:0000259" key="2">
    <source>
        <dbReference type="PROSITE" id="PS51716"/>
    </source>
</evidence>
<evidence type="ECO:0000313" key="4">
    <source>
        <dbReference type="Proteomes" id="UP000683360"/>
    </source>
</evidence>
<dbReference type="OrthoDB" id="422720at2759"/>
<gene>
    <name evidence="3" type="ORF">MEDL_4786</name>
</gene>
<organism evidence="3 4">
    <name type="scientific">Mytilus edulis</name>
    <name type="common">Blue mussel</name>
    <dbReference type="NCBI Taxonomy" id="6550"/>
    <lineage>
        <taxon>Eukaryota</taxon>
        <taxon>Metazoa</taxon>
        <taxon>Spiralia</taxon>
        <taxon>Lophotrochozoa</taxon>
        <taxon>Mollusca</taxon>
        <taxon>Bivalvia</taxon>
        <taxon>Autobranchia</taxon>
        <taxon>Pteriomorphia</taxon>
        <taxon>Mytilida</taxon>
        <taxon>Mytiloidea</taxon>
        <taxon>Mytilidae</taxon>
        <taxon>Mytilinae</taxon>
        <taxon>Mytilus</taxon>
    </lineage>
</organism>
<protein>
    <recommendedName>
        <fullName evidence="2">IRG-type G domain-containing protein</fullName>
    </recommendedName>
</protein>
<dbReference type="InterPro" id="IPR030385">
    <property type="entry name" value="G_IRG_dom"/>
</dbReference>
<proteinExistence type="inferred from homology"/>